<dbReference type="PANTHER" id="PTHR24071:SF0">
    <property type="entry name" value="GTP-BINDING NUCLEAR PROTEIN RAN"/>
    <property type="match status" value="1"/>
</dbReference>
<feature type="transmembrane region" description="Helical" evidence="6">
    <location>
        <begin position="64"/>
        <end position="85"/>
    </location>
</feature>
<dbReference type="Gene3D" id="3.40.50.300">
    <property type="entry name" value="P-loop containing nucleotide triphosphate hydrolases"/>
    <property type="match status" value="1"/>
</dbReference>
<dbReference type="GO" id="GO:0005634">
    <property type="term" value="C:nucleus"/>
    <property type="evidence" value="ECO:0007669"/>
    <property type="project" value="TreeGrafter"/>
</dbReference>
<dbReference type="InterPro" id="IPR027417">
    <property type="entry name" value="P-loop_NTPase"/>
</dbReference>
<evidence type="ECO:0000256" key="1">
    <source>
        <dbReference type="ARBA" id="ARBA00022448"/>
    </source>
</evidence>
<dbReference type="SUPFAM" id="SSF52540">
    <property type="entry name" value="P-loop containing nucleoside triphosphate hydrolases"/>
    <property type="match status" value="1"/>
</dbReference>
<keyword evidence="6" id="KW-0812">Transmembrane</keyword>
<sequence>RLLSNQQTVDYPSFKLVIVGDGGTATIGVEVHPLDFFTNCGRIRFYFWDTAGQEKFGVLRDGRYVLIIVIEVNAAVVTLVTQIFISSSLRPLLLQKCTLTWLPNNSDLSMGISSRNSSLSKGDGGTYKHVSSLGCSYDESSQSKQTSIKFCVPFNSK</sequence>
<comment type="function">
    <text evidence="5">GTP-binding protein involved in nucleocytoplasmic transport. Required for the import of protein into the nucleus and also for RNA export. Involved in chromatin condensation and control of cell cycle.</text>
</comment>
<dbReference type="GO" id="GO:0005737">
    <property type="term" value="C:cytoplasm"/>
    <property type="evidence" value="ECO:0007669"/>
    <property type="project" value="TreeGrafter"/>
</dbReference>
<accession>A0A540NJ49</accession>
<dbReference type="Pfam" id="PF00071">
    <property type="entry name" value="Ras"/>
    <property type="match status" value="1"/>
</dbReference>
<evidence type="ECO:0000256" key="5">
    <source>
        <dbReference type="ARBA" id="ARBA00024659"/>
    </source>
</evidence>
<dbReference type="InterPro" id="IPR001806">
    <property type="entry name" value="Small_GTPase"/>
</dbReference>
<keyword evidence="2" id="KW-0547">Nucleotide-binding</keyword>
<feature type="non-terminal residue" evidence="7">
    <location>
        <position position="1"/>
    </location>
</feature>
<keyword evidence="8" id="KW-1185">Reference proteome</keyword>
<comment type="caution">
    <text evidence="7">The sequence shown here is derived from an EMBL/GenBank/DDBJ whole genome shotgun (WGS) entry which is preliminary data.</text>
</comment>
<evidence type="ECO:0000313" key="8">
    <source>
        <dbReference type="Proteomes" id="UP000315295"/>
    </source>
</evidence>
<dbReference type="GO" id="GO:0006606">
    <property type="term" value="P:protein import into nucleus"/>
    <property type="evidence" value="ECO:0007669"/>
    <property type="project" value="TreeGrafter"/>
</dbReference>
<keyword evidence="6" id="KW-0472">Membrane</keyword>
<evidence type="ECO:0000313" key="7">
    <source>
        <dbReference type="EMBL" id="TQE11072.1"/>
    </source>
</evidence>
<evidence type="ECO:0000256" key="6">
    <source>
        <dbReference type="SAM" id="Phobius"/>
    </source>
</evidence>
<proteinExistence type="predicted"/>
<dbReference type="PANTHER" id="PTHR24071">
    <property type="entry name" value="RAN GTPASE"/>
    <property type="match status" value="1"/>
</dbReference>
<dbReference type="STRING" id="106549.A0A540NJ49"/>
<evidence type="ECO:0000256" key="3">
    <source>
        <dbReference type="ARBA" id="ARBA00022927"/>
    </source>
</evidence>
<protein>
    <submittedName>
        <fullName evidence="7">Uncharacterized protein</fullName>
    </submittedName>
</protein>
<dbReference type="InterPro" id="IPR002041">
    <property type="entry name" value="Ran_GTPase"/>
</dbReference>
<dbReference type="EMBL" id="VIEB01000033">
    <property type="protein sequence ID" value="TQE11072.1"/>
    <property type="molecule type" value="Genomic_DNA"/>
</dbReference>
<dbReference type="AlphaFoldDB" id="A0A540NJ49"/>
<evidence type="ECO:0000256" key="4">
    <source>
        <dbReference type="ARBA" id="ARBA00023134"/>
    </source>
</evidence>
<dbReference type="Proteomes" id="UP000315295">
    <property type="component" value="Unassembled WGS sequence"/>
</dbReference>
<dbReference type="GO" id="GO:0000054">
    <property type="term" value="P:ribosomal subunit export from nucleus"/>
    <property type="evidence" value="ECO:0007669"/>
    <property type="project" value="TreeGrafter"/>
</dbReference>
<dbReference type="GO" id="GO:0005525">
    <property type="term" value="F:GTP binding"/>
    <property type="evidence" value="ECO:0007669"/>
    <property type="project" value="UniProtKB-KW"/>
</dbReference>
<gene>
    <name evidence="7" type="ORF">C1H46_003332</name>
</gene>
<organism evidence="7 8">
    <name type="scientific">Malus baccata</name>
    <name type="common">Siberian crab apple</name>
    <name type="synonym">Pyrus baccata</name>
    <dbReference type="NCBI Taxonomy" id="106549"/>
    <lineage>
        <taxon>Eukaryota</taxon>
        <taxon>Viridiplantae</taxon>
        <taxon>Streptophyta</taxon>
        <taxon>Embryophyta</taxon>
        <taxon>Tracheophyta</taxon>
        <taxon>Spermatophyta</taxon>
        <taxon>Magnoliopsida</taxon>
        <taxon>eudicotyledons</taxon>
        <taxon>Gunneridae</taxon>
        <taxon>Pentapetalae</taxon>
        <taxon>rosids</taxon>
        <taxon>fabids</taxon>
        <taxon>Rosales</taxon>
        <taxon>Rosaceae</taxon>
        <taxon>Amygdaloideae</taxon>
        <taxon>Maleae</taxon>
        <taxon>Malus</taxon>
    </lineage>
</organism>
<name>A0A540NJ49_MALBA</name>
<keyword evidence="6" id="KW-1133">Transmembrane helix</keyword>
<evidence type="ECO:0000256" key="2">
    <source>
        <dbReference type="ARBA" id="ARBA00022741"/>
    </source>
</evidence>
<dbReference type="GO" id="GO:0003924">
    <property type="term" value="F:GTPase activity"/>
    <property type="evidence" value="ECO:0007669"/>
    <property type="project" value="InterPro"/>
</dbReference>
<reference evidence="7 8" key="1">
    <citation type="journal article" date="2019" name="G3 (Bethesda)">
        <title>Sequencing of a Wild Apple (Malus baccata) Genome Unravels the Differences Between Cultivated and Wild Apple Species Regarding Disease Resistance and Cold Tolerance.</title>
        <authorList>
            <person name="Chen X."/>
        </authorList>
    </citation>
    <scope>NUCLEOTIDE SEQUENCE [LARGE SCALE GENOMIC DNA]</scope>
    <source>
        <strain evidence="8">cv. Shandingzi</strain>
        <tissue evidence="7">Leaves</tissue>
    </source>
</reference>
<keyword evidence="1" id="KW-0813">Transport</keyword>
<keyword evidence="4" id="KW-0342">GTP-binding</keyword>
<keyword evidence="3" id="KW-0653">Protein transport</keyword>